<dbReference type="SUPFAM" id="SSF103481">
    <property type="entry name" value="Multidrug resistance efflux transporter EmrE"/>
    <property type="match status" value="2"/>
</dbReference>
<keyword evidence="4 7" id="KW-0812">Transmembrane</keyword>
<name>A0A6H1P762_PRIMG</name>
<comment type="similarity">
    <text evidence="2">Belongs to the EamA transporter family.</text>
</comment>
<accession>A0A6H1P762</accession>
<dbReference type="PANTHER" id="PTHR42920:SF11">
    <property type="entry name" value="INNER MEMBRANE PROTEIN YTFF"/>
    <property type="match status" value="1"/>
</dbReference>
<dbReference type="GO" id="GO:0005886">
    <property type="term" value="C:plasma membrane"/>
    <property type="evidence" value="ECO:0007669"/>
    <property type="project" value="UniProtKB-SubCell"/>
</dbReference>
<dbReference type="Proteomes" id="UP000501868">
    <property type="component" value="Chromosome"/>
</dbReference>
<evidence type="ECO:0000256" key="1">
    <source>
        <dbReference type="ARBA" id="ARBA00004651"/>
    </source>
</evidence>
<evidence type="ECO:0000313" key="9">
    <source>
        <dbReference type="EMBL" id="QIZ09305.1"/>
    </source>
</evidence>
<feature type="transmembrane region" description="Helical" evidence="7">
    <location>
        <begin position="148"/>
        <end position="167"/>
    </location>
</feature>
<feature type="domain" description="EamA" evidence="8">
    <location>
        <begin position="149"/>
        <end position="286"/>
    </location>
</feature>
<evidence type="ECO:0000256" key="5">
    <source>
        <dbReference type="ARBA" id="ARBA00022989"/>
    </source>
</evidence>
<evidence type="ECO:0000256" key="4">
    <source>
        <dbReference type="ARBA" id="ARBA00022692"/>
    </source>
</evidence>
<feature type="transmembrane region" description="Helical" evidence="7">
    <location>
        <begin position="210"/>
        <end position="233"/>
    </location>
</feature>
<keyword evidence="5 7" id="KW-1133">Transmembrane helix</keyword>
<feature type="transmembrane region" description="Helical" evidence="7">
    <location>
        <begin position="245"/>
        <end position="264"/>
    </location>
</feature>
<feature type="transmembrane region" description="Helical" evidence="7">
    <location>
        <begin position="270"/>
        <end position="287"/>
    </location>
</feature>
<protein>
    <submittedName>
        <fullName evidence="9">DMT family transporter</fullName>
    </submittedName>
</protein>
<evidence type="ECO:0000256" key="3">
    <source>
        <dbReference type="ARBA" id="ARBA00022475"/>
    </source>
</evidence>
<dbReference type="InterPro" id="IPR051258">
    <property type="entry name" value="Diverse_Substrate_Transporter"/>
</dbReference>
<dbReference type="InterPro" id="IPR000620">
    <property type="entry name" value="EamA_dom"/>
</dbReference>
<evidence type="ECO:0000313" key="10">
    <source>
        <dbReference type="Proteomes" id="UP000501868"/>
    </source>
</evidence>
<evidence type="ECO:0000256" key="7">
    <source>
        <dbReference type="SAM" id="Phobius"/>
    </source>
</evidence>
<dbReference type="AlphaFoldDB" id="A0A6H1P762"/>
<evidence type="ECO:0000256" key="2">
    <source>
        <dbReference type="ARBA" id="ARBA00007362"/>
    </source>
</evidence>
<feature type="domain" description="EamA" evidence="8">
    <location>
        <begin position="3"/>
        <end position="137"/>
    </location>
</feature>
<evidence type="ECO:0000259" key="8">
    <source>
        <dbReference type="Pfam" id="PF00892"/>
    </source>
</evidence>
<dbReference type="EMBL" id="CP051128">
    <property type="protein sequence ID" value="QIZ09305.1"/>
    <property type="molecule type" value="Genomic_DNA"/>
</dbReference>
<comment type="subcellular location">
    <subcellularLocation>
        <location evidence="1">Cell membrane</location>
        <topology evidence="1">Multi-pass membrane protein</topology>
    </subcellularLocation>
</comment>
<sequence>MNKYVLIVIASVALWGTTIPPTKWALESIPPFTLSFLRLFVACLVLFPLAQYKSSLFGQKRNIPWKRLWSLSFTGVGGTLILGYWGIELTSGLHVSILGATMPIFTLLLGVFYLKESISKTEIVSLLLGLLGVLIISIQSDIDRGSSILGDILILFSCLLWAIYMAQLKRPKGELHLPIAWFTALTLFLGSLMMFPLAIVEIWVIGWPTLTWKVVGSVLYLSLLPTTLAYWLWNKGLTHISMARASVILYTIPIIEIISCVILLDEMITWRLLIGGCLVLGGVVLIEKKAIRNSLIKNN</sequence>
<proteinExistence type="inferred from homology"/>
<dbReference type="InterPro" id="IPR037185">
    <property type="entry name" value="EmrE-like"/>
</dbReference>
<organism evidence="9 10">
    <name type="scientific">Priestia megaterium</name>
    <name type="common">Bacillus megaterium</name>
    <dbReference type="NCBI Taxonomy" id="1404"/>
    <lineage>
        <taxon>Bacteria</taxon>
        <taxon>Bacillati</taxon>
        <taxon>Bacillota</taxon>
        <taxon>Bacilli</taxon>
        <taxon>Bacillales</taxon>
        <taxon>Bacillaceae</taxon>
        <taxon>Priestia</taxon>
    </lineage>
</organism>
<reference evidence="9 10" key="2">
    <citation type="submission" date="2020-04" db="EMBL/GenBank/DDBJ databases">
        <authorList>
            <person name="Fomenkov A."/>
            <person name="Anton B.P."/>
            <person name="Roberts R.J."/>
        </authorList>
    </citation>
    <scope>NUCLEOTIDE SEQUENCE [LARGE SCALE GENOMIC DNA]</scope>
    <source>
        <strain evidence="9 10">S2</strain>
    </source>
</reference>
<evidence type="ECO:0000256" key="6">
    <source>
        <dbReference type="ARBA" id="ARBA00023136"/>
    </source>
</evidence>
<gene>
    <name evidence="9" type="ORF">HFZ78_23535</name>
</gene>
<feature type="transmembrane region" description="Helical" evidence="7">
    <location>
        <begin position="35"/>
        <end position="56"/>
    </location>
</feature>
<dbReference type="PANTHER" id="PTHR42920">
    <property type="entry name" value="OS03G0707200 PROTEIN-RELATED"/>
    <property type="match status" value="1"/>
</dbReference>
<dbReference type="Pfam" id="PF00892">
    <property type="entry name" value="EamA"/>
    <property type="match status" value="2"/>
</dbReference>
<feature type="transmembrane region" description="Helical" evidence="7">
    <location>
        <begin position="68"/>
        <end position="87"/>
    </location>
</feature>
<keyword evidence="6 7" id="KW-0472">Membrane</keyword>
<feature type="transmembrane region" description="Helical" evidence="7">
    <location>
        <begin position="93"/>
        <end position="114"/>
    </location>
</feature>
<keyword evidence="3" id="KW-1003">Cell membrane</keyword>
<feature type="transmembrane region" description="Helical" evidence="7">
    <location>
        <begin position="123"/>
        <end position="142"/>
    </location>
</feature>
<reference evidence="9 10" key="1">
    <citation type="submission" date="2020-04" db="EMBL/GenBank/DDBJ databases">
        <title>Genome-Wide Identification of 5-Methylcytosine Sites in Bacterial Genomes By High-Throughput Sequencing of MspJI Restriction Fragments.</title>
        <authorList>
            <person name="Wu V."/>
        </authorList>
    </citation>
    <scope>NUCLEOTIDE SEQUENCE [LARGE SCALE GENOMIC DNA]</scope>
    <source>
        <strain evidence="9 10">S2</strain>
    </source>
</reference>
<feature type="transmembrane region" description="Helical" evidence="7">
    <location>
        <begin position="179"/>
        <end position="204"/>
    </location>
</feature>